<keyword evidence="1" id="KW-1133">Transmembrane helix</keyword>
<dbReference type="GeneID" id="19403464"/>
<name>R0KTM0_EXST2</name>
<keyword evidence="3" id="KW-1185">Reference proteome</keyword>
<dbReference type="EMBL" id="KB908481">
    <property type="protein sequence ID" value="EOA92269.1"/>
    <property type="molecule type" value="Genomic_DNA"/>
</dbReference>
<reference evidence="2 3" key="2">
    <citation type="journal article" date="2013" name="PLoS Genet.">
        <title>Comparative genome structure, secondary metabolite, and effector coding capacity across Cochliobolus pathogens.</title>
        <authorList>
            <person name="Condon B.J."/>
            <person name="Leng Y."/>
            <person name="Wu D."/>
            <person name="Bushley K.E."/>
            <person name="Ohm R.A."/>
            <person name="Otillar R."/>
            <person name="Martin J."/>
            <person name="Schackwitz W."/>
            <person name="Grimwood J."/>
            <person name="MohdZainudin N."/>
            <person name="Xue C."/>
            <person name="Wang R."/>
            <person name="Manning V.A."/>
            <person name="Dhillon B."/>
            <person name="Tu Z.J."/>
            <person name="Steffenson B.J."/>
            <person name="Salamov A."/>
            <person name="Sun H."/>
            <person name="Lowry S."/>
            <person name="LaButti K."/>
            <person name="Han J."/>
            <person name="Copeland A."/>
            <person name="Lindquist E."/>
            <person name="Barry K."/>
            <person name="Schmutz J."/>
            <person name="Baker S.E."/>
            <person name="Ciuffetti L.M."/>
            <person name="Grigoriev I.V."/>
            <person name="Zhong S."/>
            <person name="Turgeon B.G."/>
        </authorList>
    </citation>
    <scope>NUCLEOTIDE SEQUENCE [LARGE SCALE GENOMIC DNA]</scope>
    <source>
        <strain evidence="3">28A</strain>
    </source>
</reference>
<gene>
    <name evidence="2" type="ORF">SETTUDRAFT_30732</name>
</gene>
<reference evidence="2 3" key="1">
    <citation type="journal article" date="2012" name="PLoS Pathog.">
        <title>Diverse lifestyles and strategies of plant pathogenesis encoded in the genomes of eighteen Dothideomycetes fungi.</title>
        <authorList>
            <person name="Ohm R.A."/>
            <person name="Feau N."/>
            <person name="Henrissat B."/>
            <person name="Schoch C.L."/>
            <person name="Horwitz B.A."/>
            <person name="Barry K.W."/>
            <person name="Condon B.J."/>
            <person name="Copeland A.C."/>
            <person name="Dhillon B."/>
            <person name="Glaser F."/>
            <person name="Hesse C.N."/>
            <person name="Kosti I."/>
            <person name="LaButti K."/>
            <person name="Lindquist E.A."/>
            <person name="Lucas S."/>
            <person name="Salamov A.A."/>
            <person name="Bradshaw R.E."/>
            <person name="Ciuffetti L."/>
            <person name="Hamelin R.C."/>
            <person name="Kema G.H.J."/>
            <person name="Lawrence C."/>
            <person name="Scott J.A."/>
            <person name="Spatafora J.W."/>
            <person name="Turgeon B.G."/>
            <person name="de Wit P.J.G.M."/>
            <person name="Zhong S."/>
            <person name="Goodwin S.B."/>
            <person name="Grigoriev I.V."/>
        </authorList>
    </citation>
    <scope>NUCLEOTIDE SEQUENCE [LARGE SCALE GENOMIC DNA]</scope>
    <source>
        <strain evidence="3">28A</strain>
    </source>
</reference>
<accession>R0KTM0</accession>
<dbReference type="HOGENOM" id="CLU_1679033_0_0_1"/>
<organism evidence="2 3">
    <name type="scientific">Exserohilum turcicum (strain 28A)</name>
    <name type="common">Northern leaf blight fungus</name>
    <name type="synonym">Setosphaeria turcica</name>
    <dbReference type="NCBI Taxonomy" id="671987"/>
    <lineage>
        <taxon>Eukaryota</taxon>
        <taxon>Fungi</taxon>
        <taxon>Dikarya</taxon>
        <taxon>Ascomycota</taxon>
        <taxon>Pezizomycotina</taxon>
        <taxon>Dothideomycetes</taxon>
        <taxon>Pleosporomycetidae</taxon>
        <taxon>Pleosporales</taxon>
        <taxon>Pleosporineae</taxon>
        <taxon>Pleosporaceae</taxon>
        <taxon>Exserohilum</taxon>
    </lineage>
</organism>
<evidence type="ECO:0000313" key="2">
    <source>
        <dbReference type="EMBL" id="EOA92269.1"/>
    </source>
</evidence>
<evidence type="ECO:0000313" key="3">
    <source>
        <dbReference type="Proteomes" id="UP000016935"/>
    </source>
</evidence>
<dbReference type="AlphaFoldDB" id="R0KTM0"/>
<proteinExistence type="predicted"/>
<keyword evidence="1" id="KW-0812">Transmembrane</keyword>
<evidence type="ECO:0000256" key="1">
    <source>
        <dbReference type="SAM" id="Phobius"/>
    </source>
</evidence>
<protein>
    <submittedName>
        <fullName evidence="2">Uncharacterized protein</fullName>
    </submittedName>
</protein>
<feature type="transmembrane region" description="Helical" evidence="1">
    <location>
        <begin position="137"/>
        <end position="156"/>
    </location>
</feature>
<dbReference type="eggNOG" id="ENOG502R6AG">
    <property type="taxonomic scope" value="Eukaryota"/>
</dbReference>
<dbReference type="RefSeq" id="XP_008020256.1">
    <property type="nucleotide sequence ID" value="XM_008022065.1"/>
</dbReference>
<sequence>MCVKVLDYEVFAQWDAVEAVLQGVREMGIVVERLWDTVDDTRVGGGDWNARVRPGWNVKVLCLENGVEELGGGFEEEDEESAGAGGVEEGEGRVWGAAGWLGRKEKETAWWFARWRERVEKEIRCHGHLRDPSWEMVVGWCFSMVTFVVMVSVLCVG</sequence>
<keyword evidence="1" id="KW-0472">Membrane</keyword>
<dbReference type="OrthoDB" id="3778561at2759"/>
<dbReference type="Proteomes" id="UP000016935">
    <property type="component" value="Unassembled WGS sequence"/>
</dbReference>